<dbReference type="RefSeq" id="WP_123392571.1">
    <property type="nucleotide sequence ID" value="NZ_RKHO01000001.1"/>
</dbReference>
<name>A0A3N2CZQ2_9ACTN</name>
<accession>A0A3N2CZQ2</accession>
<organism evidence="2 3">
    <name type="scientific">Nocardioides aurantiacus</name>
    <dbReference type="NCBI Taxonomy" id="86796"/>
    <lineage>
        <taxon>Bacteria</taxon>
        <taxon>Bacillati</taxon>
        <taxon>Actinomycetota</taxon>
        <taxon>Actinomycetes</taxon>
        <taxon>Propionibacteriales</taxon>
        <taxon>Nocardioidaceae</taxon>
        <taxon>Nocardioides</taxon>
    </lineage>
</organism>
<feature type="transmembrane region" description="Helical" evidence="1">
    <location>
        <begin position="6"/>
        <end position="27"/>
    </location>
</feature>
<dbReference type="OrthoDB" id="3405989at2"/>
<protein>
    <recommendedName>
        <fullName evidence="4">DUF1772 domain-containing protein</fullName>
    </recommendedName>
</protein>
<proteinExistence type="predicted"/>
<evidence type="ECO:0000256" key="1">
    <source>
        <dbReference type="SAM" id="Phobius"/>
    </source>
</evidence>
<feature type="transmembrane region" description="Helical" evidence="1">
    <location>
        <begin position="48"/>
        <end position="68"/>
    </location>
</feature>
<feature type="transmembrane region" description="Helical" evidence="1">
    <location>
        <begin position="74"/>
        <end position="96"/>
    </location>
</feature>
<keyword evidence="1" id="KW-0812">Transmembrane</keyword>
<keyword evidence="1" id="KW-0472">Membrane</keyword>
<keyword evidence="3" id="KW-1185">Reference proteome</keyword>
<comment type="caution">
    <text evidence="2">The sequence shown here is derived from an EMBL/GenBank/DDBJ whole genome shotgun (WGS) entry which is preliminary data.</text>
</comment>
<evidence type="ECO:0000313" key="2">
    <source>
        <dbReference type="EMBL" id="ROR92878.1"/>
    </source>
</evidence>
<dbReference type="EMBL" id="RKHO01000001">
    <property type="protein sequence ID" value="ROR92878.1"/>
    <property type="molecule type" value="Genomic_DNA"/>
</dbReference>
<evidence type="ECO:0000313" key="3">
    <source>
        <dbReference type="Proteomes" id="UP000281738"/>
    </source>
</evidence>
<dbReference type="AlphaFoldDB" id="A0A3N2CZQ2"/>
<dbReference type="Proteomes" id="UP000281738">
    <property type="component" value="Unassembled WGS sequence"/>
</dbReference>
<sequence>MSWEVALLAATGVHLGFQVTVSTLAYPALAAVPRARWAPAHDAHSRRIVPLVVGVYAAVLVTCVGVLLDDRSWATGLAVLGNAVALGLTAVAAAPIHGRLGRGWDAALVRRLLLVDRGRTAAAAVALVGAVAAAGW</sequence>
<gene>
    <name evidence="2" type="ORF">EDD33_3779</name>
</gene>
<keyword evidence="1" id="KW-1133">Transmembrane helix</keyword>
<evidence type="ECO:0008006" key="4">
    <source>
        <dbReference type="Google" id="ProtNLM"/>
    </source>
</evidence>
<reference evidence="2 3" key="1">
    <citation type="submission" date="2018-11" db="EMBL/GenBank/DDBJ databases">
        <title>Sequencing the genomes of 1000 actinobacteria strains.</title>
        <authorList>
            <person name="Klenk H.-P."/>
        </authorList>
    </citation>
    <scope>NUCLEOTIDE SEQUENCE [LARGE SCALE GENOMIC DNA]</scope>
    <source>
        <strain evidence="2 3">DSM 12652</strain>
    </source>
</reference>